<comment type="caution">
    <text evidence="2">The sequence shown here is derived from an EMBL/GenBank/DDBJ whole genome shotgun (WGS) entry which is preliminary data.</text>
</comment>
<dbReference type="Proteomes" id="UP001596266">
    <property type="component" value="Unassembled WGS sequence"/>
</dbReference>
<evidence type="ECO:0000313" key="3">
    <source>
        <dbReference type="Proteomes" id="UP001596266"/>
    </source>
</evidence>
<dbReference type="EMBL" id="JBHSUA010000025">
    <property type="protein sequence ID" value="MFC6398033.1"/>
    <property type="molecule type" value="Genomic_DNA"/>
</dbReference>
<evidence type="ECO:0000256" key="1">
    <source>
        <dbReference type="SAM" id="MobiDB-lite"/>
    </source>
</evidence>
<feature type="compositionally biased region" description="Polar residues" evidence="1">
    <location>
        <begin position="196"/>
        <end position="208"/>
    </location>
</feature>
<proteinExistence type="predicted"/>
<dbReference type="RefSeq" id="WP_343886855.1">
    <property type="nucleotide sequence ID" value="NZ_BAAAKI010000024.1"/>
</dbReference>
<gene>
    <name evidence="2" type="ORF">ACFP57_13715</name>
</gene>
<feature type="compositionally biased region" description="Polar residues" evidence="1">
    <location>
        <begin position="175"/>
        <end position="188"/>
    </location>
</feature>
<organism evidence="2 3">
    <name type="scientific">Luteococcus sanguinis</name>
    <dbReference type="NCBI Taxonomy" id="174038"/>
    <lineage>
        <taxon>Bacteria</taxon>
        <taxon>Bacillati</taxon>
        <taxon>Actinomycetota</taxon>
        <taxon>Actinomycetes</taxon>
        <taxon>Propionibacteriales</taxon>
        <taxon>Propionibacteriaceae</taxon>
        <taxon>Luteococcus</taxon>
    </lineage>
</organism>
<accession>A0ABW1X3F7</accession>
<dbReference type="InterPro" id="IPR036514">
    <property type="entry name" value="SGNH_hydro_sf"/>
</dbReference>
<evidence type="ECO:0000313" key="2">
    <source>
        <dbReference type="EMBL" id="MFC6398033.1"/>
    </source>
</evidence>
<evidence type="ECO:0008006" key="4">
    <source>
        <dbReference type="Google" id="ProtNLM"/>
    </source>
</evidence>
<dbReference type="Gene3D" id="3.40.50.1110">
    <property type="entry name" value="SGNH hydrolase"/>
    <property type="match status" value="1"/>
</dbReference>
<protein>
    <recommendedName>
        <fullName evidence="4">SGNH hydrolase-type esterase domain-containing protein</fullName>
    </recommendedName>
</protein>
<sequence>MWFPVARWQGERTIGRLPEPVVTDSFGQVGAGDEQLSLVVLGDELAAAAGFAETIASRLAEARGARVVFQSVAESMATIRDVHYGTLNRVPARTDAVVLVVGAHDVLARTGLDEWRTELAATLQILRRVGCVVVAQVPDLGAAPLVGWPLSSSLTGRVRALNRVTAEVCGGANPGAQTSEPRAQTNDPRVQRNDPRAQSNVPRAQTNDPRACRGVPLPAPTGYEDDRWTPDATSRTTWAELLGESAFAQKLIARADGRG</sequence>
<feature type="region of interest" description="Disordered" evidence="1">
    <location>
        <begin position="170"/>
        <end position="230"/>
    </location>
</feature>
<keyword evidence="3" id="KW-1185">Reference proteome</keyword>
<name>A0ABW1X3F7_9ACTN</name>
<reference evidence="3" key="1">
    <citation type="journal article" date="2019" name="Int. J. Syst. Evol. Microbiol.">
        <title>The Global Catalogue of Microorganisms (GCM) 10K type strain sequencing project: providing services to taxonomists for standard genome sequencing and annotation.</title>
        <authorList>
            <consortium name="The Broad Institute Genomics Platform"/>
            <consortium name="The Broad Institute Genome Sequencing Center for Infectious Disease"/>
            <person name="Wu L."/>
            <person name="Ma J."/>
        </authorList>
    </citation>
    <scope>NUCLEOTIDE SEQUENCE [LARGE SCALE GENOMIC DNA]</scope>
    <source>
        <strain evidence="3">CGMCC 1.15277</strain>
    </source>
</reference>
<dbReference type="SUPFAM" id="SSF52266">
    <property type="entry name" value="SGNH hydrolase"/>
    <property type="match status" value="1"/>
</dbReference>